<reference evidence="3" key="1">
    <citation type="journal article" date="2014" name="Proc. Natl. Acad. Sci. U.S.A.">
        <title>Extensive sampling of basidiomycete genomes demonstrates inadequacy of the white-rot/brown-rot paradigm for wood decay fungi.</title>
        <authorList>
            <person name="Riley R."/>
            <person name="Salamov A.A."/>
            <person name="Brown D.W."/>
            <person name="Nagy L.G."/>
            <person name="Floudas D."/>
            <person name="Held B.W."/>
            <person name="Levasseur A."/>
            <person name="Lombard V."/>
            <person name="Morin E."/>
            <person name="Otillar R."/>
            <person name="Lindquist E.A."/>
            <person name="Sun H."/>
            <person name="LaButti K.M."/>
            <person name="Schmutz J."/>
            <person name="Jabbour D."/>
            <person name="Luo H."/>
            <person name="Baker S.E."/>
            <person name="Pisabarro A.G."/>
            <person name="Walton J.D."/>
            <person name="Blanchette R.A."/>
            <person name="Henrissat B."/>
            <person name="Martin F."/>
            <person name="Cullen D."/>
            <person name="Hibbett D.S."/>
            <person name="Grigoriev I.V."/>
        </authorList>
    </citation>
    <scope>NUCLEOTIDE SEQUENCE [LARGE SCALE GENOMIC DNA]</scope>
    <source>
        <strain evidence="3">FD-172 SS1</strain>
    </source>
</reference>
<dbReference type="AlphaFoldDB" id="A0A067MD42"/>
<feature type="signal peptide" evidence="1">
    <location>
        <begin position="1"/>
        <end position="23"/>
    </location>
</feature>
<sequence>MLELRPLFIFLLCLAFAGTRIQSTDPNLCRQDVHLHTLNPISELGSRTKSVENRGRLLWLVNFSSLSLRRVMRIPSA</sequence>
<evidence type="ECO:0000313" key="3">
    <source>
        <dbReference type="Proteomes" id="UP000027195"/>
    </source>
</evidence>
<organism evidence="2 3">
    <name type="scientific">Botryobasidium botryosum (strain FD-172 SS1)</name>
    <dbReference type="NCBI Taxonomy" id="930990"/>
    <lineage>
        <taxon>Eukaryota</taxon>
        <taxon>Fungi</taxon>
        <taxon>Dikarya</taxon>
        <taxon>Basidiomycota</taxon>
        <taxon>Agaricomycotina</taxon>
        <taxon>Agaricomycetes</taxon>
        <taxon>Cantharellales</taxon>
        <taxon>Botryobasidiaceae</taxon>
        <taxon>Botryobasidium</taxon>
    </lineage>
</organism>
<gene>
    <name evidence="2" type="ORF">BOTBODRAFT_368375</name>
</gene>
<feature type="chain" id="PRO_5001641290" evidence="1">
    <location>
        <begin position="24"/>
        <end position="77"/>
    </location>
</feature>
<dbReference type="HOGENOM" id="CLU_2637751_0_0_1"/>
<keyword evidence="1" id="KW-0732">Signal</keyword>
<dbReference type="InParanoid" id="A0A067MD42"/>
<accession>A0A067MD42</accession>
<protein>
    <submittedName>
        <fullName evidence="2">Uncharacterized protein</fullName>
    </submittedName>
</protein>
<dbReference type="EMBL" id="KL198043">
    <property type="protein sequence ID" value="KDQ13464.1"/>
    <property type="molecule type" value="Genomic_DNA"/>
</dbReference>
<proteinExistence type="predicted"/>
<name>A0A067MD42_BOTB1</name>
<evidence type="ECO:0000313" key="2">
    <source>
        <dbReference type="EMBL" id="KDQ13464.1"/>
    </source>
</evidence>
<dbReference type="Proteomes" id="UP000027195">
    <property type="component" value="Unassembled WGS sequence"/>
</dbReference>
<evidence type="ECO:0000256" key="1">
    <source>
        <dbReference type="SAM" id="SignalP"/>
    </source>
</evidence>
<keyword evidence="3" id="KW-1185">Reference proteome</keyword>